<dbReference type="Gene3D" id="1.25.40.10">
    <property type="entry name" value="Tetratricopeptide repeat domain"/>
    <property type="match status" value="1"/>
</dbReference>
<proteinExistence type="predicted"/>
<dbReference type="SMART" id="SM00671">
    <property type="entry name" value="SEL1"/>
    <property type="match status" value="1"/>
</dbReference>
<dbReference type="PATRIC" id="fig|266128.3.peg.1316"/>
<feature type="compositionally biased region" description="Pro residues" evidence="1">
    <location>
        <begin position="236"/>
        <end position="249"/>
    </location>
</feature>
<feature type="region of interest" description="Disordered" evidence="1">
    <location>
        <begin position="230"/>
        <end position="249"/>
    </location>
</feature>
<evidence type="ECO:0008006" key="5">
    <source>
        <dbReference type="Google" id="ProtNLM"/>
    </source>
</evidence>
<accession>A0A0R0BQ69</accession>
<dbReference type="AlphaFoldDB" id="A0A0R0BQ69"/>
<evidence type="ECO:0000313" key="3">
    <source>
        <dbReference type="EMBL" id="KRG56023.1"/>
    </source>
</evidence>
<sequence>MRRLVLLLCLALPLSPALASGPSASLADQRVMAVPGFLDHHPDLRYRKWAVDALHRHEVSTAMDYFRQSARYADKPAQGYLAEMYWHGVEMPADRALAHAWMTVAAERGYPMFVEMRERFAAGLSAEQRQRSQRIQADLFAEYGDAVAKPRMAEVLRRAKLELTGSRTGSQVSNMDIQYESGGMSRTIKGAEYYAPKYWDPVEYHRWQDATWEKVPVGTVDVGLPQNLPASSLEPVLPPTQPPVPPAHP</sequence>
<dbReference type="InterPro" id="IPR006597">
    <property type="entry name" value="Sel1-like"/>
</dbReference>
<dbReference type="Proteomes" id="UP000051254">
    <property type="component" value="Unassembled WGS sequence"/>
</dbReference>
<organism evidence="3 4">
    <name type="scientific">Stenotrophomonas koreensis</name>
    <dbReference type="NCBI Taxonomy" id="266128"/>
    <lineage>
        <taxon>Bacteria</taxon>
        <taxon>Pseudomonadati</taxon>
        <taxon>Pseudomonadota</taxon>
        <taxon>Gammaproteobacteria</taxon>
        <taxon>Lysobacterales</taxon>
        <taxon>Lysobacteraceae</taxon>
        <taxon>Stenotrophomonas</taxon>
    </lineage>
</organism>
<evidence type="ECO:0000313" key="4">
    <source>
        <dbReference type="Proteomes" id="UP000051254"/>
    </source>
</evidence>
<evidence type="ECO:0000256" key="2">
    <source>
        <dbReference type="SAM" id="SignalP"/>
    </source>
</evidence>
<feature type="signal peptide" evidence="2">
    <location>
        <begin position="1"/>
        <end position="19"/>
    </location>
</feature>
<reference evidence="3 4" key="1">
    <citation type="submission" date="2015-05" db="EMBL/GenBank/DDBJ databases">
        <title>Genome sequencing and analysis of members of genus Stenotrophomonas.</title>
        <authorList>
            <person name="Patil P.P."/>
            <person name="Midha S."/>
            <person name="Patil P.B."/>
        </authorList>
    </citation>
    <scope>NUCLEOTIDE SEQUENCE [LARGE SCALE GENOMIC DNA]</scope>
    <source>
        <strain evidence="3 4">DSM 17805</strain>
    </source>
</reference>
<comment type="caution">
    <text evidence="3">The sequence shown here is derived from an EMBL/GenBank/DDBJ whole genome shotgun (WGS) entry which is preliminary data.</text>
</comment>
<dbReference type="InterPro" id="IPR011990">
    <property type="entry name" value="TPR-like_helical_dom_sf"/>
</dbReference>
<protein>
    <recommendedName>
        <fullName evidence="5">Sel1 repeat family protein</fullName>
    </recommendedName>
</protein>
<dbReference type="EMBL" id="LDJH01000021">
    <property type="protein sequence ID" value="KRG56023.1"/>
    <property type="molecule type" value="Genomic_DNA"/>
</dbReference>
<feature type="chain" id="PRO_5006392815" description="Sel1 repeat family protein" evidence="2">
    <location>
        <begin position="20"/>
        <end position="249"/>
    </location>
</feature>
<evidence type="ECO:0000256" key="1">
    <source>
        <dbReference type="SAM" id="MobiDB-lite"/>
    </source>
</evidence>
<dbReference type="STRING" id="266128.ABB25_11265"/>
<gene>
    <name evidence="3" type="ORF">ABB25_11265</name>
</gene>
<keyword evidence="2" id="KW-0732">Signal</keyword>
<dbReference type="SUPFAM" id="SSF81901">
    <property type="entry name" value="HCP-like"/>
    <property type="match status" value="1"/>
</dbReference>
<name>A0A0R0BQ69_9GAMM</name>
<keyword evidence="4" id="KW-1185">Reference proteome</keyword>